<sequence>MEGTIFACHLNTDLSFKRRFDLITSSSLSSKLRSINNRGNFFVRHGAQLFLSAQIHPKIGLEKPEEDPLHLRKAMPVHLGIQCSSSLQF</sequence>
<organism evidence="1 2">
    <name type="scientific">Rubroshorea leprosula</name>
    <dbReference type="NCBI Taxonomy" id="152421"/>
    <lineage>
        <taxon>Eukaryota</taxon>
        <taxon>Viridiplantae</taxon>
        <taxon>Streptophyta</taxon>
        <taxon>Embryophyta</taxon>
        <taxon>Tracheophyta</taxon>
        <taxon>Spermatophyta</taxon>
        <taxon>Magnoliopsida</taxon>
        <taxon>eudicotyledons</taxon>
        <taxon>Gunneridae</taxon>
        <taxon>Pentapetalae</taxon>
        <taxon>rosids</taxon>
        <taxon>malvids</taxon>
        <taxon>Malvales</taxon>
        <taxon>Dipterocarpaceae</taxon>
        <taxon>Rubroshorea</taxon>
    </lineage>
</organism>
<dbReference type="AlphaFoldDB" id="A0AAV5I3K5"/>
<protein>
    <submittedName>
        <fullName evidence="1">Uncharacterized protein</fullName>
    </submittedName>
</protein>
<comment type="caution">
    <text evidence="1">The sequence shown here is derived from an EMBL/GenBank/DDBJ whole genome shotgun (WGS) entry which is preliminary data.</text>
</comment>
<evidence type="ECO:0000313" key="1">
    <source>
        <dbReference type="EMBL" id="GKU92806.1"/>
    </source>
</evidence>
<proteinExistence type="predicted"/>
<accession>A0AAV5I3K5</accession>
<evidence type="ECO:0000313" key="2">
    <source>
        <dbReference type="Proteomes" id="UP001054252"/>
    </source>
</evidence>
<dbReference type="EMBL" id="BPVZ01000006">
    <property type="protein sequence ID" value="GKU92806.1"/>
    <property type="molecule type" value="Genomic_DNA"/>
</dbReference>
<keyword evidence="2" id="KW-1185">Reference proteome</keyword>
<dbReference type="Proteomes" id="UP001054252">
    <property type="component" value="Unassembled WGS sequence"/>
</dbReference>
<reference evidence="1 2" key="1">
    <citation type="journal article" date="2021" name="Commun. Biol.">
        <title>The genome of Shorea leprosula (Dipterocarpaceae) highlights the ecological relevance of drought in aseasonal tropical rainforests.</title>
        <authorList>
            <person name="Ng K.K.S."/>
            <person name="Kobayashi M.J."/>
            <person name="Fawcett J.A."/>
            <person name="Hatakeyama M."/>
            <person name="Paape T."/>
            <person name="Ng C.H."/>
            <person name="Ang C.C."/>
            <person name="Tnah L.H."/>
            <person name="Lee C.T."/>
            <person name="Nishiyama T."/>
            <person name="Sese J."/>
            <person name="O'Brien M.J."/>
            <person name="Copetti D."/>
            <person name="Mohd Noor M.I."/>
            <person name="Ong R.C."/>
            <person name="Putra M."/>
            <person name="Sireger I.Z."/>
            <person name="Indrioko S."/>
            <person name="Kosugi Y."/>
            <person name="Izuno A."/>
            <person name="Isagi Y."/>
            <person name="Lee S.L."/>
            <person name="Shimizu K.K."/>
        </authorList>
    </citation>
    <scope>NUCLEOTIDE SEQUENCE [LARGE SCALE GENOMIC DNA]</scope>
    <source>
        <strain evidence="1">214</strain>
    </source>
</reference>
<name>A0AAV5I3K5_9ROSI</name>
<gene>
    <name evidence="1" type="ORF">SLEP1_g6482</name>
</gene>